<evidence type="ECO:0000256" key="2">
    <source>
        <dbReference type="ARBA" id="ARBA00010705"/>
    </source>
</evidence>
<keyword evidence="7 9" id="KW-0496">Mitochondrion</keyword>
<keyword evidence="12" id="KW-1185">Reference proteome</keyword>
<evidence type="ECO:0000256" key="8">
    <source>
        <dbReference type="ARBA" id="ARBA00023157"/>
    </source>
</evidence>
<evidence type="ECO:0000256" key="10">
    <source>
        <dbReference type="SAM" id="MobiDB-lite"/>
    </source>
</evidence>
<dbReference type="InterPro" id="IPR016680">
    <property type="entry name" value="NDUFA8"/>
</dbReference>
<keyword evidence="6 9" id="KW-0249">Electron transport</keyword>
<dbReference type="EMBL" id="JASAOG010000042">
    <property type="protein sequence ID" value="KAK0059390.1"/>
    <property type="molecule type" value="Genomic_DNA"/>
</dbReference>
<name>A0AAD8FCJ4_BIOPF</name>
<gene>
    <name evidence="11" type="ORF">Bpfe_011159</name>
</gene>
<evidence type="ECO:0000256" key="6">
    <source>
        <dbReference type="ARBA" id="ARBA00022982"/>
    </source>
</evidence>
<comment type="subcellular location">
    <subcellularLocation>
        <location evidence="9">Mitochondrion inner membrane</location>
    </subcellularLocation>
</comment>
<comment type="similarity">
    <text evidence="2 9">Belongs to the complex I NDUFA8 subunit family.</text>
</comment>
<keyword evidence="8" id="KW-1015">Disulfide bond</keyword>
<evidence type="ECO:0000313" key="11">
    <source>
        <dbReference type="EMBL" id="KAK0059390.1"/>
    </source>
</evidence>
<dbReference type="PANTHER" id="PTHR13344">
    <property type="entry name" value="NADH-UBIQUINONE OXIDOREDUCTASE"/>
    <property type="match status" value="1"/>
</dbReference>
<feature type="region of interest" description="Disordered" evidence="10">
    <location>
        <begin position="141"/>
        <end position="172"/>
    </location>
</feature>
<dbReference type="PIRSF" id="PIRSF017016">
    <property type="entry name" value="NDUA8"/>
    <property type="match status" value="1"/>
</dbReference>
<dbReference type="GO" id="GO:0006120">
    <property type="term" value="P:mitochondrial electron transport, NADH to ubiquinone"/>
    <property type="evidence" value="ECO:0007669"/>
    <property type="project" value="InterPro"/>
</dbReference>
<feature type="compositionally biased region" description="Basic and acidic residues" evidence="10">
    <location>
        <begin position="141"/>
        <end position="164"/>
    </location>
</feature>
<organism evidence="11 12">
    <name type="scientific">Biomphalaria pfeifferi</name>
    <name type="common">Bloodfluke planorb</name>
    <name type="synonym">Freshwater snail</name>
    <dbReference type="NCBI Taxonomy" id="112525"/>
    <lineage>
        <taxon>Eukaryota</taxon>
        <taxon>Metazoa</taxon>
        <taxon>Spiralia</taxon>
        <taxon>Lophotrochozoa</taxon>
        <taxon>Mollusca</taxon>
        <taxon>Gastropoda</taxon>
        <taxon>Heterobranchia</taxon>
        <taxon>Euthyneura</taxon>
        <taxon>Panpulmonata</taxon>
        <taxon>Hygrophila</taxon>
        <taxon>Lymnaeoidea</taxon>
        <taxon>Planorbidae</taxon>
        <taxon>Biomphalaria</taxon>
    </lineage>
</organism>
<evidence type="ECO:0000256" key="1">
    <source>
        <dbReference type="ARBA" id="ARBA00003195"/>
    </source>
</evidence>
<proteinExistence type="inferred from homology"/>
<dbReference type="GO" id="GO:0005743">
    <property type="term" value="C:mitochondrial inner membrane"/>
    <property type="evidence" value="ECO:0007669"/>
    <property type="project" value="UniProtKB-SubCell"/>
</dbReference>
<evidence type="ECO:0000256" key="5">
    <source>
        <dbReference type="ARBA" id="ARBA00022737"/>
    </source>
</evidence>
<evidence type="ECO:0000256" key="9">
    <source>
        <dbReference type="PIRNR" id="PIRNR017016"/>
    </source>
</evidence>
<evidence type="ECO:0000256" key="3">
    <source>
        <dbReference type="ARBA" id="ARBA00022448"/>
    </source>
</evidence>
<evidence type="ECO:0000256" key="7">
    <source>
        <dbReference type="ARBA" id="ARBA00023128"/>
    </source>
</evidence>
<evidence type="ECO:0000313" key="12">
    <source>
        <dbReference type="Proteomes" id="UP001233172"/>
    </source>
</evidence>
<dbReference type="PROSITE" id="PS51808">
    <property type="entry name" value="CHCH"/>
    <property type="match status" value="2"/>
</dbReference>
<keyword evidence="5" id="KW-0677">Repeat</keyword>
<dbReference type="PANTHER" id="PTHR13344:SF0">
    <property type="entry name" value="NADH DEHYDROGENASE [UBIQUINONE] 1 ALPHA SUBCOMPLEX SUBUNIT 8"/>
    <property type="match status" value="1"/>
</dbReference>
<sequence>MPYTNEDYLPSYEELTVPELEISSAAFRTAAHHLGKYCDNTCKEFILCRTEENDPRKCLNEGKEVTRCAYEFLGKIKKSCYAEFTQYMDCIDHSGMSMEFKNCRKTQAVFDACVKENLGQDRPELGYFTKVRLHKTERPKAVPDPHILPERLPEPPKFENKTTDPMKGPRWF</sequence>
<comment type="caution">
    <text evidence="11">The sequence shown here is derived from an EMBL/GenBank/DDBJ whole genome shotgun (WGS) entry which is preliminary data.</text>
</comment>
<dbReference type="Proteomes" id="UP001233172">
    <property type="component" value="Unassembled WGS sequence"/>
</dbReference>
<reference evidence="11" key="1">
    <citation type="journal article" date="2023" name="PLoS Negl. Trop. Dis.">
        <title>A genome sequence for Biomphalaria pfeifferi, the major vector snail for the human-infecting parasite Schistosoma mansoni.</title>
        <authorList>
            <person name="Bu L."/>
            <person name="Lu L."/>
            <person name="Laidemitt M.R."/>
            <person name="Zhang S.M."/>
            <person name="Mutuku M."/>
            <person name="Mkoji G."/>
            <person name="Steinauer M."/>
            <person name="Loker E.S."/>
        </authorList>
    </citation>
    <scope>NUCLEOTIDE SEQUENCE</scope>
    <source>
        <strain evidence="11">KasaAsao</strain>
    </source>
</reference>
<keyword evidence="3 9" id="KW-0813">Transport</keyword>
<protein>
    <recommendedName>
        <fullName evidence="9">NADH dehydrogenase [ubiquinone] 1 alpha subcomplex subunit 8</fullName>
    </recommendedName>
</protein>
<accession>A0AAD8FCJ4</accession>
<dbReference type="AlphaFoldDB" id="A0AAD8FCJ4"/>
<keyword evidence="9" id="KW-0472">Membrane</keyword>
<comment type="function">
    <text evidence="1 9">Accessory subunit of the mitochondrial membrane respiratory chain NADH dehydrogenase (Complex I), that is believed not to be involved in catalysis. Complex I functions in the transfer of electrons from NADH to the respiratory chain. The immediate electron acceptor for the enzyme is believed to be ubiquinone.</text>
</comment>
<reference evidence="11" key="2">
    <citation type="submission" date="2023-04" db="EMBL/GenBank/DDBJ databases">
        <authorList>
            <person name="Bu L."/>
            <person name="Lu L."/>
            <person name="Laidemitt M.R."/>
            <person name="Zhang S.M."/>
            <person name="Mutuku M."/>
            <person name="Mkoji G."/>
            <person name="Steinauer M."/>
            <person name="Loker E.S."/>
        </authorList>
    </citation>
    <scope>NUCLEOTIDE SEQUENCE</scope>
    <source>
        <strain evidence="11">KasaAsao</strain>
        <tissue evidence="11">Whole Snail</tissue>
    </source>
</reference>
<keyword evidence="9" id="KW-0999">Mitochondrion inner membrane</keyword>
<keyword evidence="4 9" id="KW-0679">Respiratory chain</keyword>
<evidence type="ECO:0000256" key="4">
    <source>
        <dbReference type="ARBA" id="ARBA00022660"/>
    </source>
</evidence>